<gene>
    <name evidence="1" type="ORF">B9Z65_4542</name>
</gene>
<name>A0A2P8A5C2_9PEZI</name>
<evidence type="ECO:0000313" key="1">
    <source>
        <dbReference type="EMBL" id="PSK55664.1"/>
    </source>
</evidence>
<organism evidence="1 2">
    <name type="scientific">Elsinoe australis</name>
    <dbReference type="NCBI Taxonomy" id="40998"/>
    <lineage>
        <taxon>Eukaryota</taxon>
        <taxon>Fungi</taxon>
        <taxon>Dikarya</taxon>
        <taxon>Ascomycota</taxon>
        <taxon>Pezizomycotina</taxon>
        <taxon>Dothideomycetes</taxon>
        <taxon>Dothideomycetidae</taxon>
        <taxon>Myriangiales</taxon>
        <taxon>Elsinoaceae</taxon>
        <taxon>Elsinoe</taxon>
    </lineage>
</organism>
<protein>
    <submittedName>
        <fullName evidence="1">Uncharacterized protein</fullName>
    </submittedName>
</protein>
<keyword evidence="2" id="KW-1185">Reference proteome</keyword>
<dbReference type="EMBL" id="NHZQ01000066">
    <property type="protein sequence ID" value="PSK55664.1"/>
    <property type="molecule type" value="Genomic_DNA"/>
</dbReference>
<accession>A0A2P8A5C2</accession>
<proteinExistence type="predicted"/>
<evidence type="ECO:0000313" key="2">
    <source>
        <dbReference type="Proteomes" id="UP000243723"/>
    </source>
</evidence>
<dbReference type="AlphaFoldDB" id="A0A2P8A5C2"/>
<dbReference type="Proteomes" id="UP000243723">
    <property type="component" value="Unassembled WGS sequence"/>
</dbReference>
<dbReference type="STRING" id="40998.A0A2P8A5C2"/>
<reference evidence="1 2" key="1">
    <citation type="submission" date="2017-05" db="EMBL/GenBank/DDBJ databases">
        <title>Draft genome sequence of Elsinoe australis.</title>
        <authorList>
            <person name="Cheng Q."/>
        </authorList>
    </citation>
    <scope>NUCLEOTIDE SEQUENCE [LARGE SCALE GENOMIC DNA]</scope>
    <source>
        <strain evidence="1 2">NL1</strain>
    </source>
</reference>
<dbReference type="OrthoDB" id="4436466at2759"/>
<sequence length="223" mass="25691">MGILKQVFALTGWGTLAGAGSLAFYTRKSKIMALPTSDYLYNTTFYSRLNPHLNPTMNDICIRKVPMSSIKDEYLKDEGKLAEKFCAGIWSTWGFAIQRRYLERKYRDQTPEQLWDVKDLAENKYEVGTYITDHFEVINKTPESVVVRCGDSPRVQQPRASDGVFEMVAIPDKANGEVEFQLKSIFFNAETQSQNKPVPFHIEVAHRWYTKLWMESAIRSLTK</sequence>
<comment type="caution">
    <text evidence="1">The sequence shown here is derived from an EMBL/GenBank/DDBJ whole genome shotgun (WGS) entry which is preliminary data.</text>
</comment>